<keyword evidence="2" id="KW-1185">Reference proteome</keyword>
<evidence type="ECO:0000313" key="1">
    <source>
        <dbReference type="EMBL" id="MBE9460585.1"/>
    </source>
</evidence>
<name>A0ABR9W571_9BACT</name>
<accession>A0ABR9W571</accession>
<dbReference type="Gene3D" id="3.40.1360.10">
    <property type="match status" value="1"/>
</dbReference>
<dbReference type="Pfam" id="PF13155">
    <property type="entry name" value="Toprim_2"/>
    <property type="match status" value="1"/>
</dbReference>
<proteinExistence type="predicted"/>
<protein>
    <submittedName>
        <fullName evidence="1">Toprim domain-containing protein</fullName>
    </submittedName>
</protein>
<sequence length="313" mass="36128">MNINQLNQMPIEDFLERVGVVASHKKGENYWYISPVREPEHTPSFKVNTNINRWYDYGIQQGGKLFDLAQKLNPHLDATGLIAKVSDIFMFEQQPSLTHSFTRHIYPDVQLEKPTSQAIVISEVRPLGSNKAITEYLQNRGIDFGISKLYCREVYYQIEDRRYFAAGFKNRSGGYELRSQYFKGSSSPKDITHIENGNRSICVLEGFMDFLSLLTLRKEEPIRSDFLVLNSVSFVDRSMDILKDYKNVFLYLDHDNAGRKALGKYEAANLNIINASNTYQKFKDLNEYLLDLQSTQQESKQSRTFKKARGLGL</sequence>
<dbReference type="RefSeq" id="WP_194118912.1">
    <property type="nucleotide sequence ID" value="NZ_JACYGY010000001.1"/>
</dbReference>
<comment type="caution">
    <text evidence="1">The sequence shown here is derived from an EMBL/GenBank/DDBJ whole genome shotgun (WGS) entry which is preliminary data.</text>
</comment>
<dbReference type="Proteomes" id="UP000634134">
    <property type="component" value="Unassembled WGS sequence"/>
</dbReference>
<dbReference type="SUPFAM" id="SSF56731">
    <property type="entry name" value="DNA primase core"/>
    <property type="match status" value="1"/>
</dbReference>
<organism evidence="1 2">
    <name type="scientific">Dyadobacter subterraneus</name>
    <dbReference type="NCBI Taxonomy" id="2773304"/>
    <lineage>
        <taxon>Bacteria</taxon>
        <taxon>Pseudomonadati</taxon>
        <taxon>Bacteroidota</taxon>
        <taxon>Cytophagia</taxon>
        <taxon>Cytophagales</taxon>
        <taxon>Spirosomataceae</taxon>
        <taxon>Dyadobacter</taxon>
    </lineage>
</organism>
<evidence type="ECO:0000313" key="2">
    <source>
        <dbReference type="Proteomes" id="UP000634134"/>
    </source>
</evidence>
<dbReference type="SUPFAM" id="SSF57783">
    <property type="entry name" value="Zinc beta-ribbon"/>
    <property type="match status" value="1"/>
</dbReference>
<reference evidence="2" key="1">
    <citation type="submission" date="2023-07" db="EMBL/GenBank/DDBJ databases">
        <title>Dyadobacter sp. nov 'subterranea' isolated from contaminted grondwater.</title>
        <authorList>
            <person name="Szabo I."/>
            <person name="Al-Omari J."/>
            <person name="Szerdahelyi S.G."/>
            <person name="Rado J."/>
        </authorList>
    </citation>
    <scope>NUCLEOTIDE SEQUENCE [LARGE SCALE GENOMIC DNA]</scope>
    <source>
        <strain evidence="2">UP-52</strain>
    </source>
</reference>
<dbReference type="InterPro" id="IPR036977">
    <property type="entry name" value="DNA_primase_Znf_CHC2"/>
</dbReference>
<gene>
    <name evidence="1" type="ORF">IEE83_01700</name>
</gene>
<dbReference type="Gene3D" id="3.90.580.10">
    <property type="entry name" value="Zinc finger, CHC2-type domain"/>
    <property type="match status" value="1"/>
</dbReference>
<dbReference type="EMBL" id="JACYGY010000001">
    <property type="protein sequence ID" value="MBE9460585.1"/>
    <property type="molecule type" value="Genomic_DNA"/>
</dbReference>